<gene>
    <name evidence="1" type="ORF">METZ01_LOCUS338800</name>
</gene>
<dbReference type="InterPro" id="IPR013320">
    <property type="entry name" value="ConA-like_dom_sf"/>
</dbReference>
<dbReference type="Gene3D" id="2.60.120.200">
    <property type="match status" value="1"/>
</dbReference>
<feature type="non-terminal residue" evidence="1">
    <location>
        <position position="230"/>
    </location>
</feature>
<name>A0A382QKH5_9ZZZZ</name>
<organism evidence="1">
    <name type="scientific">marine metagenome</name>
    <dbReference type="NCBI Taxonomy" id="408172"/>
    <lineage>
        <taxon>unclassified sequences</taxon>
        <taxon>metagenomes</taxon>
        <taxon>ecological metagenomes</taxon>
    </lineage>
</organism>
<reference evidence="1" key="1">
    <citation type="submission" date="2018-05" db="EMBL/GenBank/DDBJ databases">
        <authorList>
            <person name="Lanie J.A."/>
            <person name="Ng W.-L."/>
            <person name="Kazmierczak K.M."/>
            <person name="Andrzejewski T.M."/>
            <person name="Davidsen T.M."/>
            <person name="Wayne K.J."/>
            <person name="Tettelin H."/>
            <person name="Glass J.I."/>
            <person name="Rusch D."/>
            <person name="Podicherti R."/>
            <person name="Tsui H.-C.T."/>
            <person name="Winkler M.E."/>
        </authorList>
    </citation>
    <scope>NUCLEOTIDE SEQUENCE</scope>
</reference>
<dbReference type="EMBL" id="UINC01115140">
    <property type="protein sequence ID" value="SVC85946.1"/>
    <property type="molecule type" value="Genomic_DNA"/>
</dbReference>
<dbReference type="Pfam" id="PF13385">
    <property type="entry name" value="Laminin_G_3"/>
    <property type="match status" value="1"/>
</dbReference>
<evidence type="ECO:0008006" key="2">
    <source>
        <dbReference type="Google" id="ProtNLM"/>
    </source>
</evidence>
<dbReference type="SUPFAM" id="SSF49899">
    <property type="entry name" value="Concanavalin A-like lectins/glucanases"/>
    <property type="match status" value="1"/>
</dbReference>
<evidence type="ECO:0000313" key="1">
    <source>
        <dbReference type="EMBL" id="SVC85946.1"/>
    </source>
</evidence>
<proteinExistence type="predicted"/>
<dbReference type="AlphaFoldDB" id="A0A382QKH5"/>
<sequence length="230" mass="24952">MKPTLIVFGALCLCLSTDVVAGVHVVVKKDALVDLTGGAKIKILGKVKFVEDKDRKHKVAQFADMGFSISGHSISFKKDFTICLWVKSQGAGTWPMIFANKHWVGTGKGFLLGGHGTNLIANHGNGTARKDSGPTVPAFDNSWHHMAYTYSQKNGVKVYIDSNLVIELESLGDMTSADLTFFSASDLAYPTPASVDDIRIGNKVLSLKEISKINKIEPNEIPYSSLAPWP</sequence>
<accession>A0A382QKH5</accession>
<protein>
    <recommendedName>
        <fullName evidence="2">LamG-like jellyroll fold domain-containing protein</fullName>
    </recommendedName>
</protein>